<comment type="caution">
    <text evidence="1">The sequence shown here is derived from an EMBL/GenBank/DDBJ whole genome shotgun (WGS) entry which is preliminary data.</text>
</comment>
<reference evidence="1 2" key="1">
    <citation type="journal article" date="2015" name="Sci. Rep.">
        <title>Chromosome-level genome map provides insights into diverse defense mechanisms in the medicinal fungus Ganoderma sinense.</title>
        <authorList>
            <person name="Zhu Y."/>
            <person name="Xu J."/>
            <person name="Sun C."/>
            <person name="Zhou S."/>
            <person name="Xu H."/>
            <person name="Nelson D.R."/>
            <person name="Qian J."/>
            <person name="Song J."/>
            <person name="Luo H."/>
            <person name="Xiang L."/>
            <person name="Li Y."/>
            <person name="Xu Z."/>
            <person name="Ji A."/>
            <person name="Wang L."/>
            <person name="Lu S."/>
            <person name="Hayward A."/>
            <person name="Sun W."/>
            <person name="Li X."/>
            <person name="Schwartz D.C."/>
            <person name="Wang Y."/>
            <person name="Chen S."/>
        </authorList>
    </citation>
    <scope>NUCLEOTIDE SEQUENCE [LARGE SCALE GENOMIC DNA]</scope>
    <source>
        <strain evidence="1 2">ZZ0214-1</strain>
    </source>
</reference>
<protein>
    <submittedName>
        <fullName evidence="1">Uncharacterized protein</fullName>
    </submittedName>
</protein>
<accession>A0A2G8SP49</accession>
<dbReference type="Proteomes" id="UP000230002">
    <property type="component" value="Unassembled WGS sequence"/>
</dbReference>
<organism evidence="1 2">
    <name type="scientific">Ganoderma sinense ZZ0214-1</name>
    <dbReference type="NCBI Taxonomy" id="1077348"/>
    <lineage>
        <taxon>Eukaryota</taxon>
        <taxon>Fungi</taxon>
        <taxon>Dikarya</taxon>
        <taxon>Basidiomycota</taxon>
        <taxon>Agaricomycotina</taxon>
        <taxon>Agaricomycetes</taxon>
        <taxon>Polyporales</taxon>
        <taxon>Polyporaceae</taxon>
        <taxon>Ganoderma</taxon>
    </lineage>
</organism>
<gene>
    <name evidence="1" type="ORF">GSI_02250</name>
</gene>
<sequence>MSALSDPLLRDPVFPMFSPDVGHRIVFLMDFPALMKFRALCRASFDVVDSILQKEFYSILAEKVPKPAAFHDALDEHDVYVGSFSALAFFLRQRFHIDTDLELFVPRAAFDLMRQHLLEVQRAVCVSDKPVGTITRGVIRVSEWRTPSGSITLYRSMVNDALYPILRGTSTAMMVYANPVRFGVIWPKLTFNLRMMPGPLSDAPESYMPIFRMIGFTIHLYPWMWNDMGLFQTCAADRFLCPAQPRYIHDAGSFRGTWHPGSVDPLIVAIVAVPSSGFQPLVASYSYHSLLTPIIFMSDSLKTEADADDTIVVDKWVTNKQVRKFRRFLTWVYAPKIRYSLSMLPSSADWGTRAYDVRFLCYRGEPVTICVVGAIHGYTLSCEKGSPSRVEVTLDLLRNGDRDVMVRLLDKSQPPPRVVPELCKITLKQDSGKKKGFDAVYNAIDGFSTTYSMPEFQFSALKSGDIVMAETLLRRDLEVDGTWDVGFELSTLSVLALSPRDN</sequence>
<keyword evidence="2" id="KW-1185">Reference proteome</keyword>
<dbReference type="AlphaFoldDB" id="A0A2G8SP49"/>
<dbReference type="OrthoDB" id="2758509at2759"/>
<dbReference type="EMBL" id="AYKW01000003">
    <property type="protein sequence ID" value="PIL35522.1"/>
    <property type="molecule type" value="Genomic_DNA"/>
</dbReference>
<name>A0A2G8SP49_9APHY</name>
<evidence type="ECO:0000313" key="2">
    <source>
        <dbReference type="Proteomes" id="UP000230002"/>
    </source>
</evidence>
<proteinExistence type="predicted"/>
<evidence type="ECO:0000313" key="1">
    <source>
        <dbReference type="EMBL" id="PIL35522.1"/>
    </source>
</evidence>